<sequence>MWLVFSPWHLLPMPVTTRMIYEHHTTEIWETANVSQGVSPRVPSGRYVEVETRHPPKG</sequence>
<evidence type="ECO:0000313" key="1">
    <source>
        <dbReference type="EMBL" id="CRL19808.1"/>
    </source>
</evidence>
<dbReference type="EMBL" id="HG793136">
    <property type="protein sequence ID" value="CRL19808.1"/>
    <property type="molecule type" value="Genomic_DNA"/>
</dbReference>
<reference evidence="1 2" key="1">
    <citation type="journal article" date="2014" name="Nat. Commun.">
        <title>Multiple recent horizontal transfers of a large genomic region in cheese making fungi.</title>
        <authorList>
            <person name="Cheeseman K."/>
            <person name="Ropars J."/>
            <person name="Renault P."/>
            <person name="Dupont J."/>
            <person name="Gouzy J."/>
            <person name="Branca A."/>
            <person name="Abraham A.L."/>
            <person name="Ceppi M."/>
            <person name="Conseiller E."/>
            <person name="Debuchy R."/>
            <person name="Malagnac F."/>
            <person name="Goarin A."/>
            <person name="Silar P."/>
            <person name="Lacoste S."/>
            <person name="Sallet E."/>
            <person name="Bensimon A."/>
            <person name="Giraud T."/>
            <person name="Brygoo Y."/>
        </authorList>
    </citation>
    <scope>NUCLEOTIDE SEQUENCE [LARGE SCALE GENOMIC DNA]</scope>
    <source>
        <strain evidence="2">FM 013</strain>
    </source>
</reference>
<evidence type="ECO:0000313" key="2">
    <source>
        <dbReference type="Proteomes" id="UP000053732"/>
    </source>
</evidence>
<organism evidence="1 2">
    <name type="scientific">Penicillium camemberti (strain FM 013)</name>
    <dbReference type="NCBI Taxonomy" id="1429867"/>
    <lineage>
        <taxon>Eukaryota</taxon>
        <taxon>Fungi</taxon>
        <taxon>Dikarya</taxon>
        <taxon>Ascomycota</taxon>
        <taxon>Pezizomycotina</taxon>
        <taxon>Eurotiomycetes</taxon>
        <taxon>Eurotiomycetidae</taxon>
        <taxon>Eurotiales</taxon>
        <taxon>Aspergillaceae</taxon>
        <taxon>Penicillium</taxon>
    </lineage>
</organism>
<gene>
    <name evidence="1" type="ORF">PCAMFM013_S003g000599</name>
</gene>
<dbReference type="AlphaFoldDB" id="A0A0G4P0I0"/>
<proteinExistence type="predicted"/>
<name>A0A0G4P0I0_PENC3</name>
<protein>
    <submittedName>
        <fullName evidence="1">Str. FM013</fullName>
    </submittedName>
</protein>
<keyword evidence="2" id="KW-1185">Reference proteome</keyword>
<accession>A0A0G4P0I0</accession>
<dbReference type="Proteomes" id="UP000053732">
    <property type="component" value="Unassembled WGS sequence"/>
</dbReference>